<comment type="pathway">
    <text evidence="2">Protein modification; protein ubiquitination.</text>
</comment>
<dbReference type="Gene3D" id="1.25.10.10">
    <property type="entry name" value="Leucine-rich Repeat Variant"/>
    <property type="match status" value="3"/>
</dbReference>
<comment type="catalytic activity">
    <reaction evidence="1">
        <text>S-ubiquitinyl-[E2 ubiquitin-conjugating enzyme]-L-cysteine + [acceptor protein]-L-lysine = [E2 ubiquitin-conjugating enzyme]-L-cysteine + N(6)-ubiquitinyl-[acceptor protein]-L-lysine.</text>
        <dbReference type="EC" id="2.3.2.27"/>
    </reaction>
</comment>
<evidence type="ECO:0000256" key="4">
    <source>
        <dbReference type="ARBA" id="ARBA00022679"/>
    </source>
</evidence>
<evidence type="ECO:0000313" key="7">
    <source>
        <dbReference type="EMBL" id="KAK9118678.1"/>
    </source>
</evidence>
<dbReference type="SUPFAM" id="SSF57850">
    <property type="entry name" value="RING/U-box"/>
    <property type="match status" value="1"/>
</dbReference>
<dbReference type="InterPro" id="IPR011989">
    <property type="entry name" value="ARM-like"/>
</dbReference>
<dbReference type="GO" id="GO:0016567">
    <property type="term" value="P:protein ubiquitination"/>
    <property type="evidence" value="ECO:0007669"/>
    <property type="project" value="InterPro"/>
</dbReference>
<feature type="compositionally biased region" description="Polar residues" evidence="5">
    <location>
        <begin position="165"/>
        <end position="175"/>
    </location>
</feature>
<comment type="caution">
    <text evidence="7">The sequence shown here is derived from an EMBL/GenBank/DDBJ whole genome shotgun (WGS) entry which is preliminary data.</text>
</comment>
<dbReference type="SMART" id="SM00185">
    <property type="entry name" value="ARM"/>
    <property type="match status" value="4"/>
</dbReference>
<dbReference type="Proteomes" id="UP001419268">
    <property type="component" value="Unassembled WGS sequence"/>
</dbReference>
<feature type="domain" description="U-box" evidence="6">
    <location>
        <begin position="246"/>
        <end position="325"/>
    </location>
</feature>
<dbReference type="Pfam" id="PF04564">
    <property type="entry name" value="U-box"/>
    <property type="match status" value="1"/>
</dbReference>
<proteinExistence type="predicted"/>
<dbReference type="Pfam" id="PF00514">
    <property type="entry name" value="Arm"/>
    <property type="match status" value="1"/>
</dbReference>
<dbReference type="SUPFAM" id="SSF48371">
    <property type="entry name" value="ARM repeat"/>
    <property type="match status" value="1"/>
</dbReference>
<dbReference type="AlphaFoldDB" id="A0AAP0INA3"/>
<dbReference type="SMART" id="SM00504">
    <property type="entry name" value="Ubox"/>
    <property type="match status" value="1"/>
</dbReference>
<keyword evidence="4" id="KW-0808">Transferase</keyword>
<dbReference type="EMBL" id="JBBNAG010000007">
    <property type="protein sequence ID" value="KAK9118678.1"/>
    <property type="molecule type" value="Genomic_DNA"/>
</dbReference>
<dbReference type="GO" id="GO:0061630">
    <property type="term" value="F:ubiquitin protein ligase activity"/>
    <property type="evidence" value="ECO:0007669"/>
    <property type="project" value="UniProtKB-EC"/>
</dbReference>
<dbReference type="CDD" id="cd16664">
    <property type="entry name" value="RING-Ubox_PUB"/>
    <property type="match status" value="1"/>
</dbReference>
<dbReference type="InterPro" id="IPR016024">
    <property type="entry name" value="ARM-type_fold"/>
</dbReference>
<name>A0AAP0INA3_9MAGN</name>
<sequence length="998" mass="111651">MVGSPKQPGQETEQLGEDRSKIISLAQPLLASITEITESVESIEIEQENLIEIGCYFQRTSPAIMELISSENTPRNATEILQSLSKSINFAKYLVRKCHSRANLISDDEVRNVIEQLMCVVRDMGECLSSIPPSTFGDQEYAEVAVHSLSKEMQQAHLEIGQPAEQKSNGSNSITVPAEEKTENGPAETDLYSIDIDVSIEKFQFLDMPQHVSLPEGINYMGQKDQLSSNSISVKSRPQVAKYMEPLYKTFFCPLTKTIMDDPVTIESGMTYERRAISRWLKKFENNQEEAFCPVTGNKLVNRGFSANLSLKSTIEMWKERNEGTRIKVARAALSLASSDDMILEALKDLQIISQRKKYKVQVRSSGVMPLVAQFLEHKDLEVRCATLKALQSIVMDDDDGKSRDVYAYDIGNHLVEKHASLTFLLELSTSELLCEKIGSATGLILMLITMKYNRSLDYFSAEKASSEQRQVEMAGYLGEIVLGHETRTFVAEKASPSLLNMVLSRNTLQRKAALKALLQISSYHLNSNILTEAGILPILIEEMFTQRNHNGPKDSKESSAAILANILDSGIEFENLKVNSQGHTMASDYVVYNLIHMLRNSNSDEINIHFIKVISCLTKSHQSRGTIVAVVKETEATYKLIELINSTNEELGTAALKLLIILIPYIGHMISDRLCKTRDQPENLIKKPTEVYRITERHAIAANFLAKLPRQSVAINLALLHKGTLPTIIQTVNEIQRSGTRASRFINSYLEGLVGILVRFTATLHEPEILFSARHQNLTAVFTELLMRTTSDEIQRLSATGLQNLSAESINLSKPPTIKRTKLLKLFHVPRSLSFGSSKKKTQVCPIHKGTCSAQLTFCLLDARAVERLLACLESGNPEVVEAALSALCTLLDDKVDVEKSIKILSEAKTMQNILHMLKEHREESVLQKSFWVIEKFLSKGNDSSTSDISQNRLLPSVLVSAFHQGEGNTRQMAEKILTHLNRMPNFSTNLSMWWSP</sequence>
<dbReference type="InterPro" id="IPR000225">
    <property type="entry name" value="Armadillo"/>
</dbReference>
<dbReference type="PANTHER" id="PTHR45958:SF4">
    <property type="entry name" value="U-BOX DOMAIN-CONTAINING PROTEIN 42-RELATED"/>
    <property type="match status" value="1"/>
</dbReference>
<dbReference type="InterPro" id="IPR003613">
    <property type="entry name" value="Ubox_domain"/>
</dbReference>
<dbReference type="PANTHER" id="PTHR45958">
    <property type="entry name" value="RING-TYPE E3 UBIQUITIN TRANSFERASE"/>
    <property type="match status" value="1"/>
</dbReference>
<dbReference type="InterPro" id="IPR045210">
    <property type="entry name" value="RING-Ubox_PUB"/>
</dbReference>
<evidence type="ECO:0000256" key="5">
    <source>
        <dbReference type="SAM" id="MobiDB-lite"/>
    </source>
</evidence>
<accession>A0AAP0INA3</accession>
<dbReference type="InterPro" id="IPR052608">
    <property type="entry name" value="U-box_domain_protein"/>
</dbReference>
<evidence type="ECO:0000256" key="1">
    <source>
        <dbReference type="ARBA" id="ARBA00000900"/>
    </source>
</evidence>
<reference evidence="7 8" key="1">
    <citation type="submission" date="2024-01" db="EMBL/GenBank/DDBJ databases">
        <title>Genome assemblies of Stephania.</title>
        <authorList>
            <person name="Yang L."/>
        </authorList>
    </citation>
    <scope>NUCLEOTIDE SEQUENCE [LARGE SCALE GENOMIC DNA]</scope>
    <source>
        <strain evidence="7">JXDWG</strain>
        <tissue evidence="7">Leaf</tissue>
    </source>
</reference>
<organism evidence="7 8">
    <name type="scientific">Stephania cephalantha</name>
    <dbReference type="NCBI Taxonomy" id="152367"/>
    <lineage>
        <taxon>Eukaryota</taxon>
        <taxon>Viridiplantae</taxon>
        <taxon>Streptophyta</taxon>
        <taxon>Embryophyta</taxon>
        <taxon>Tracheophyta</taxon>
        <taxon>Spermatophyta</taxon>
        <taxon>Magnoliopsida</taxon>
        <taxon>Ranunculales</taxon>
        <taxon>Menispermaceae</taxon>
        <taxon>Menispermoideae</taxon>
        <taxon>Cissampelideae</taxon>
        <taxon>Stephania</taxon>
    </lineage>
</organism>
<evidence type="ECO:0000259" key="6">
    <source>
        <dbReference type="PROSITE" id="PS51698"/>
    </source>
</evidence>
<feature type="region of interest" description="Disordered" evidence="5">
    <location>
        <begin position="160"/>
        <end position="188"/>
    </location>
</feature>
<dbReference type="InterPro" id="IPR013083">
    <property type="entry name" value="Znf_RING/FYVE/PHD"/>
</dbReference>
<evidence type="ECO:0000256" key="2">
    <source>
        <dbReference type="ARBA" id="ARBA00004906"/>
    </source>
</evidence>
<evidence type="ECO:0000313" key="8">
    <source>
        <dbReference type="Proteomes" id="UP001419268"/>
    </source>
</evidence>
<protein>
    <recommendedName>
        <fullName evidence="3">RING-type E3 ubiquitin transferase</fullName>
        <ecNumber evidence="3">2.3.2.27</ecNumber>
    </recommendedName>
</protein>
<dbReference type="Gene3D" id="3.30.40.10">
    <property type="entry name" value="Zinc/RING finger domain, C3HC4 (zinc finger)"/>
    <property type="match status" value="1"/>
</dbReference>
<dbReference type="PROSITE" id="PS51698">
    <property type="entry name" value="U_BOX"/>
    <property type="match status" value="1"/>
</dbReference>
<evidence type="ECO:0000256" key="3">
    <source>
        <dbReference type="ARBA" id="ARBA00012483"/>
    </source>
</evidence>
<keyword evidence="8" id="KW-1185">Reference proteome</keyword>
<gene>
    <name evidence="7" type="ORF">Scep_016771</name>
</gene>
<dbReference type="EC" id="2.3.2.27" evidence="3"/>